<evidence type="ECO:0000259" key="3">
    <source>
        <dbReference type="Pfam" id="PF05532"/>
    </source>
</evidence>
<dbReference type="Proteomes" id="UP000236321">
    <property type="component" value="Unassembled WGS sequence"/>
</dbReference>
<evidence type="ECO:0000313" key="4">
    <source>
        <dbReference type="EMBL" id="GBD53489.1"/>
    </source>
</evidence>
<reference evidence="5" key="1">
    <citation type="submission" date="2017-12" db="EMBL/GenBank/DDBJ databases">
        <title>Improved Draft Genome Sequence of Microcystis aeruginosa NIES-298, a Microcystin-Producing Cyanobacterium from Lake Kasumigaura, Japan.</title>
        <authorList>
            <person name="Yamaguchi H."/>
            <person name="Suzuki S."/>
            <person name="Kawachi M."/>
        </authorList>
    </citation>
    <scope>NUCLEOTIDE SEQUENCE [LARGE SCALE GENOMIC DNA]</scope>
    <source>
        <strain evidence="5">NIES-298</strain>
    </source>
</reference>
<feature type="domain" description="CsbD-like" evidence="3">
    <location>
        <begin position="63"/>
        <end position="114"/>
    </location>
</feature>
<name>A0A9P2YJW4_MICAE</name>
<dbReference type="InterPro" id="IPR036629">
    <property type="entry name" value="YjbJ_sf"/>
</dbReference>
<gene>
    <name evidence="4" type="ORF">BGM30_25820</name>
</gene>
<dbReference type="SUPFAM" id="SSF69047">
    <property type="entry name" value="Hypothetical protein YjbJ"/>
    <property type="match status" value="2"/>
</dbReference>
<evidence type="ECO:0000256" key="2">
    <source>
        <dbReference type="SAM" id="MobiDB-lite"/>
    </source>
</evidence>
<accession>A0A9P2YJW4</accession>
<dbReference type="Gene3D" id="1.10.1470.10">
    <property type="entry name" value="YjbJ"/>
    <property type="match status" value="2"/>
</dbReference>
<dbReference type="InterPro" id="IPR008462">
    <property type="entry name" value="CsbD"/>
</dbReference>
<dbReference type="AlphaFoldDB" id="A0A9P2YJW4"/>
<comment type="caution">
    <text evidence="4">The sequence shown here is derived from an EMBL/GenBank/DDBJ whole genome shotgun (WGS) entry which is preliminary data.</text>
</comment>
<protein>
    <submittedName>
        <fullName evidence="4">CsbD-like protein</fullName>
    </submittedName>
</protein>
<feature type="region of interest" description="Disordered" evidence="2">
    <location>
        <begin position="80"/>
        <end position="104"/>
    </location>
</feature>
<proteinExistence type="inferred from homology"/>
<dbReference type="Pfam" id="PF05532">
    <property type="entry name" value="CsbD"/>
    <property type="match status" value="2"/>
</dbReference>
<evidence type="ECO:0000313" key="5">
    <source>
        <dbReference type="Proteomes" id="UP000236321"/>
    </source>
</evidence>
<comment type="similarity">
    <text evidence="1">Belongs to the UPF0337 (CsbD) family.</text>
</comment>
<feature type="domain" description="CsbD-like" evidence="3">
    <location>
        <begin position="118"/>
        <end position="169"/>
    </location>
</feature>
<organism evidence="4 5">
    <name type="scientific">Microcystis aeruginosa NIES-298</name>
    <dbReference type="NCBI Taxonomy" id="449468"/>
    <lineage>
        <taxon>Bacteria</taxon>
        <taxon>Bacillati</taxon>
        <taxon>Cyanobacteriota</taxon>
        <taxon>Cyanophyceae</taxon>
        <taxon>Oscillatoriophycideae</taxon>
        <taxon>Chroococcales</taxon>
        <taxon>Microcystaceae</taxon>
        <taxon>Microcystis</taxon>
    </lineage>
</organism>
<feature type="region of interest" description="Disordered" evidence="2">
    <location>
        <begin position="133"/>
        <end position="154"/>
    </location>
</feature>
<dbReference type="EMBL" id="BEYQ01000008">
    <property type="protein sequence ID" value="GBD53489.1"/>
    <property type="molecule type" value="Genomic_DNA"/>
</dbReference>
<evidence type="ECO:0000256" key="1">
    <source>
        <dbReference type="ARBA" id="ARBA00009129"/>
    </source>
</evidence>
<sequence length="172" mass="19070">MYHRFIKFFFGVKMMSLQQIRRFFVTIILTIMLAITIAFDFGTTNSWAATLPTQSQTQIASMNRAKAVTKNIEGKAQEAIGNMTGDPKDQMMGKAKQVESQARNAAEDIKDQMKLKGRAKAVTKNIEGKAQEAIGKATGNRQDQVAGKAKQVESQVRNAVEDVKDTVQDILN</sequence>